<dbReference type="Proteomes" id="UP000198914">
    <property type="component" value="Unassembled WGS sequence"/>
</dbReference>
<keyword evidence="1" id="KW-0472">Membrane</keyword>
<dbReference type="EMBL" id="FNPX01000045">
    <property type="protein sequence ID" value="SDZ62858.1"/>
    <property type="molecule type" value="Genomic_DNA"/>
</dbReference>
<keyword evidence="1" id="KW-0812">Transmembrane</keyword>
<feature type="transmembrane region" description="Helical" evidence="1">
    <location>
        <begin position="6"/>
        <end position="25"/>
    </location>
</feature>
<keyword evidence="3" id="KW-1185">Reference proteome</keyword>
<dbReference type="RefSeq" id="WP_092648028.1">
    <property type="nucleotide sequence ID" value="NZ_FNPX01000045.1"/>
</dbReference>
<proteinExistence type="predicted"/>
<dbReference type="OrthoDB" id="7775871at2"/>
<accession>A0A1H3UKH5</accession>
<reference evidence="3" key="1">
    <citation type="submission" date="2016-10" db="EMBL/GenBank/DDBJ databases">
        <authorList>
            <person name="Varghese N."/>
            <person name="Submissions S."/>
        </authorList>
    </citation>
    <scope>NUCLEOTIDE SEQUENCE [LARGE SCALE GENOMIC DNA]</scope>
    <source>
        <strain evidence="3">DSM 100420</strain>
    </source>
</reference>
<dbReference type="STRING" id="1244108.SAMN05444004_1454"/>
<evidence type="ECO:0000313" key="2">
    <source>
        <dbReference type="EMBL" id="SDZ62858.1"/>
    </source>
</evidence>
<evidence type="ECO:0000256" key="1">
    <source>
        <dbReference type="SAM" id="Phobius"/>
    </source>
</evidence>
<organism evidence="2 3">
    <name type="scientific">Jannaschia faecimaris</name>
    <dbReference type="NCBI Taxonomy" id="1244108"/>
    <lineage>
        <taxon>Bacteria</taxon>
        <taxon>Pseudomonadati</taxon>
        <taxon>Pseudomonadota</taxon>
        <taxon>Alphaproteobacteria</taxon>
        <taxon>Rhodobacterales</taxon>
        <taxon>Roseobacteraceae</taxon>
        <taxon>Jannaschia</taxon>
    </lineage>
</organism>
<evidence type="ECO:0000313" key="3">
    <source>
        <dbReference type="Proteomes" id="UP000198914"/>
    </source>
</evidence>
<name>A0A1H3UKH5_9RHOB</name>
<sequence length="123" mass="12904">MLSEEIIIQALGLLGAVLTALIGWASAVARRKWGIEIEAGHRAALHSAIMSGARVTLDALSPDLPSGAGGASVPLPDQLRREVIAYVTRSVPGAIAALSPAPDVLDRLVVAKVQELIAERLRR</sequence>
<dbReference type="AlphaFoldDB" id="A0A1H3UKH5"/>
<protein>
    <submittedName>
        <fullName evidence="2">Uncharacterized protein</fullName>
    </submittedName>
</protein>
<gene>
    <name evidence="2" type="ORF">SAMN05444004_1454</name>
</gene>
<keyword evidence="1" id="KW-1133">Transmembrane helix</keyword>